<dbReference type="KEGG" id="bex:A11Q_2545"/>
<evidence type="ECO:0000256" key="1">
    <source>
        <dbReference type="ARBA" id="ARBA00022679"/>
    </source>
</evidence>
<dbReference type="AlphaFoldDB" id="M4VFD2"/>
<dbReference type="OrthoDB" id="9760689at2"/>
<evidence type="ECO:0000313" key="4">
    <source>
        <dbReference type="Proteomes" id="UP000012040"/>
    </source>
</evidence>
<evidence type="ECO:0000259" key="2">
    <source>
        <dbReference type="Pfam" id="PF13649"/>
    </source>
</evidence>
<dbReference type="SUPFAM" id="SSF53335">
    <property type="entry name" value="S-adenosyl-L-methionine-dependent methyltransferases"/>
    <property type="match status" value="1"/>
</dbReference>
<organism evidence="3 4">
    <name type="scientific">Pseudobdellovibrio exovorus JSS</name>
    <dbReference type="NCBI Taxonomy" id="1184267"/>
    <lineage>
        <taxon>Bacteria</taxon>
        <taxon>Pseudomonadati</taxon>
        <taxon>Bdellovibrionota</taxon>
        <taxon>Bdellovibrionia</taxon>
        <taxon>Bdellovibrionales</taxon>
        <taxon>Pseudobdellovibrionaceae</taxon>
        <taxon>Pseudobdellovibrio</taxon>
    </lineage>
</organism>
<dbReference type="STRING" id="1184267.A11Q_2545"/>
<keyword evidence="4" id="KW-1185">Reference proteome</keyword>
<dbReference type="PANTHER" id="PTHR43861">
    <property type="entry name" value="TRANS-ACONITATE 2-METHYLTRANSFERASE-RELATED"/>
    <property type="match status" value="1"/>
</dbReference>
<dbReference type="InterPro" id="IPR041698">
    <property type="entry name" value="Methyltransf_25"/>
</dbReference>
<gene>
    <name evidence="3" type="ORF">A11Q_2545</name>
</gene>
<dbReference type="GO" id="GO:0016740">
    <property type="term" value="F:transferase activity"/>
    <property type="evidence" value="ECO:0007669"/>
    <property type="project" value="UniProtKB-KW"/>
</dbReference>
<dbReference type="Gene3D" id="3.40.50.150">
    <property type="entry name" value="Vaccinia Virus protein VP39"/>
    <property type="match status" value="1"/>
</dbReference>
<protein>
    <recommendedName>
        <fullName evidence="2">Methyltransferase domain-containing protein</fullName>
    </recommendedName>
</protein>
<reference evidence="3 4" key="1">
    <citation type="journal article" date="2013" name="ISME J.">
        <title>By their genes ye shall know them: genomic signatures of predatory bacteria.</title>
        <authorList>
            <person name="Pasternak Z."/>
            <person name="Pietrokovski S."/>
            <person name="Rotem O."/>
            <person name="Gophna U."/>
            <person name="Lurie-Weinberger M.N."/>
            <person name="Jurkevitch E."/>
        </authorList>
    </citation>
    <scope>NUCLEOTIDE SEQUENCE [LARGE SCALE GENOMIC DNA]</scope>
    <source>
        <strain evidence="3 4">JSS</strain>
    </source>
</reference>
<name>M4VFD2_9BACT</name>
<dbReference type="Proteomes" id="UP000012040">
    <property type="component" value="Chromosome"/>
</dbReference>
<dbReference type="PATRIC" id="fig|1184267.3.peg.2572"/>
<dbReference type="Pfam" id="PF13649">
    <property type="entry name" value="Methyltransf_25"/>
    <property type="match status" value="1"/>
</dbReference>
<proteinExistence type="predicted"/>
<evidence type="ECO:0000313" key="3">
    <source>
        <dbReference type="EMBL" id="AGH96761.1"/>
    </source>
</evidence>
<dbReference type="EMBL" id="CP003537">
    <property type="protein sequence ID" value="AGH96761.1"/>
    <property type="molecule type" value="Genomic_DNA"/>
</dbReference>
<dbReference type="HOGENOM" id="CLU_1233053_0_0_7"/>
<dbReference type="CDD" id="cd02440">
    <property type="entry name" value="AdoMet_MTases"/>
    <property type="match status" value="1"/>
</dbReference>
<feature type="domain" description="Methyltransferase" evidence="2">
    <location>
        <begin position="47"/>
        <end position="136"/>
    </location>
</feature>
<dbReference type="RefSeq" id="WP_015471251.1">
    <property type="nucleotide sequence ID" value="NC_020813.1"/>
</dbReference>
<dbReference type="InterPro" id="IPR029063">
    <property type="entry name" value="SAM-dependent_MTases_sf"/>
</dbReference>
<accession>M4VFD2</accession>
<sequence>MTNPYRRPEVGRSWLQHMQEKPDSYHIRFNQNLIGKWLQQSGPFQTVLEVGCGDGFLSQLPQLQKSIYTGIDDSAVFIEHAQQNLKRPNIHFQQADLLSMDLQHKYDRIFSVMVWSELENIQVAFTQLKKHLSDKGQALVVVPSLKNPEIWYSRGQLSAPKTLEIPYGHEKFGFSSVRIFLHSERELKEASLAAGLKFRLYDDIEPLLAPDGSSPYSAIELLKI</sequence>
<keyword evidence="1" id="KW-0808">Transferase</keyword>